<dbReference type="RefSeq" id="WP_134111302.1">
    <property type="nucleotide sequence ID" value="NZ_SOCN01000006.1"/>
</dbReference>
<dbReference type="Pfam" id="PF08282">
    <property type="entry name" value="Hydrolase_3"/>
    <property type="match status" value="1"/>
</dbReference>
<comment type="cofactor">
    <cofactor evidence="1">
        <name>Mg(2+)</name>
        <dbReference type="ChEBI" id="CHEBI:18420"/>
    </cofactor>
</comment>
<dbReference type="NCBIfam" id="TIGR00099">
    <property type="entry name" value="Cof-subfamily"/>
    <property type="match status" value="1"/>
</dbReference>
<dbReference type="InterPro" id="IPR006379">
    <property type="entry name" value="HAD-SF_hydro_IIB"/>
</dbReference>
<keyword evidence="4" id="KW-1185">Reference proteome</keyword>
<dbReference type="PROSITE" id="PS01229">
    <property type="entry name" value="COF_2"/>
    <property type="match status" value="1"/>
</dbReference>
<dbReference type="OrthoDB" id="388819at2"/>
<dbReference type="GO" id="GO:0016791">
    <property type="term" value="F:phosphatase activity"/>
    <property type="evidence" value="ECO:0007669"/>
    <property type="project" value="TreeGrafter"/>
</dbReference>
<dbReference type="InterPro" id="IPR036412">
    <property type="entry name" value="HAD-like_sf"/>
</dbReference>
<dbReference type="EMBL" id="SOCN01000006">
    <property type="protein sequence ID" value="TDV22694.1"/>
    <property type="molecule type" value="Genomic_DNA"/>
</dbReference>
<comment type="caution">
    <text evidence="3">The sequence shown here is derived from an EMBL/GenBank/DDBJ whole genome shotgun (WGS) entry which is preliminary data.</text>
</comment>
<dbReference type="SUPFAM" id="SSF56784">
    <property type="entry name" value="HAD-like"/>
    <property type="match status" value="1"/>
</dbReference>
<evidence type="ECO:0000256" key="1">
    <source>
        <dbReference type="ARBA" id="ARBA00001946"/>
    </source>
</evidence>
<dbReference type="InterPro" id="IPR000150">
    <property type="entry name" value="Cof"/>
</dbReference>
<dbReference type="GO" id="GO:0000287">
    <property type="term" value="F:magnesium ion binding"/>
    <property type="evidence" value="ECO:0007669"/>
    <property type="project" value="TreeGrafter"/>
</dbReference>
<dbReference type="Gene3D" id="3.30.1240.10">
    <property type="match status" value="1"/>
</dbReference>
<sequence length="270" mass="30899">MKLKEIIKIAAFDIDGTILPNGTTLFSSSTKEIFKRLKQNHITTVLATARDFATIGDFLEQLQYVDYFIGANGAFIWDVKNKQFIYKNTLKKEQVVQLYDNFANNISGFLITDFDKVYISPQTSTNSWFIKPFEANYKSYDEALLSKTDLYLVTINSNDPKKLSEEMQKYINQHQLEMEVSSRWTRGFYIAPIDVTKSSALNVLCSKLNFSLNNLIAFGDSSNDFEMIRDAYYGVAMECANEKIKQVAKDVALDCEFDGAYLKLKELNLI</sequence>
<evidence type="ECO:0000256" key="2">
    <source>
        <dbReference type="ARBA" id="ARBA00034778"/>
    </source>
</evidence>
<organism evidence="3 4">
    <name type="scientific">Mycoplasmopsis mustelae</name>
    <dbReference type="NCBI Taxonomy" id="171289"/>
    <lineage>
        <taxon>Bacteria</taxon>
        <taxon>Bacillati</taxon>
        <taxon>Mycoplasmatota</taxon>
        <taxon>Mycoplasmoidales</taxon>
        <taxon>Metamycoplasmataceae</taxon>
        <taxon>Mycoplasmopsis</taxon>
    </lineage>
</organism>
<proteinExistence type="inferred from homology"/>
<dbReference type="PANTHER" id="PTHR10000">
    <property type="entry name" value="PHOSPHOSERINE PHOSPHATASE"/>
    <property type="match status" value="1"/>
</dbReference>
<dbReference type="Gene3D" id="3.40.50.1000">
    <property type="entry name" value="HAD superfamily/HAD-like"/>
    <property type="match status" value="1"/>
</dbReference>
<name>A0A4R7UCL7_9BACT</name>
<dbReference type="NCBIfam" id="NF045966">
    <property type="entry name" value="YcsE_rel_Pase"/>
    <property type="match status" value="1"/>
</dbReference>
<dbReference type="NCBIfam" id="TIGR01484">
    <property type="entry name" value="HAD-SF-IIB"/>
    <property type="match status" value="1"/>
</dbReference>
<accession>A0A4R7UCL7</accession>
<dbReference type="InterPro" id="IPR023214">
    <property type="entry name" value="HAD_sf"/>
</dbReference>
<evidence type="ECO:0000313" key="4">
    <source>
        <dbReference type="Proteomes" id="UP000295757"/>
    </source>
</evidence>
<dbReference type="PANTHER" id="PTHR10000:SF8">
    <property type="entry name" value="HAD SUPERFAMILY HYDROLASE-LIKE, TYPE 3"/>
    <property type="match status" value="1"/>
</dbReference>
<dbReference type="Proteomes" id="UP000295757">
    <property type="component" value="Unassembled WGS sequence"/>
</dbReference>
<gene>
    <name evidence="3" type="ORF">BCF59_0730</name>
</gene>
<comment type="similarity">
    <text evidence="2">Belongs to the HAD-like hydrolase superfamily. Cof family.</text>
</comment>
<evidence type="ECO:0008006" key="5">
    <source>
        <dbReference type="Google" id="ProtNLM"/>
    </source>
</evidence>
<protein>
    <recommendedName>
        <fullName evidence="5">Haloacid dehalogenase</fullName>
    </recommendedName>
</protein>
<evidence type="ECO:0000313" key="3">
    <source>
        <dbReference type="EMBL" id="TDV22694.1"/>
    </source>
</evidence>
<reference evidence="3 4" key="1">
    <citation type="submission" date="2019-03" db="EMBL/GenBank/DDBJ databases">
        <title>Genomic Encyclopedia of Archaeal and Bacterial Type Strains, Phase II (KMG-II): from individual species to whole genera.</title>
        <authorList>
            <person name="Goeker M."/>
        </authorList>
    </citation>
    <scope>NUCLEOTIDE SEQUENCE [LARGE SCALE GENOMIC DNA]</scope>
    <source>
        <strain evidence="3 4">ATCC 35214</strain>
    </source>
</reference>
<dbReference type="AlphaFoldDB" id="A0A4R7UCL7"/>
<dbReference type="GO" id="GO:0005829">
    <property type="term" value="C:cytosol"/>
    <property type="evidence" value="ECO:0007669"/>
    <property type="project" value="TreeGrafter"/>
</dbReference>